<dbReference type="EMBL" id="JASCZI010091017">
    <property type="protein sequence ID" value="MED6148460.1"/>
    <property type="molecule type" value="Genomic_DNA"/>
</dbReference>
<keyword evidence="3" id="KW-1185">Reference proteome</keyword>
<evidence type="ECO:0000313" key="2">
    <source>
        <dbReference type="EMBL" id="MED6148460.1"/>
    </source>
</evidence>
<proteinExistence type="predicted"/>
<accession>A0ABU6TJD2</accession>
<evidence type="ECO:0000256" key="1">
    <source>
        <dbReference type="SAM" id="MobiDB-lite"/>
    </source>
</evidence>
<feature type="compositionally biased region" description="Basic and acidic residues" evidence="1">
    <location>
        <begin position="227"/>
        <end position="245"/>
    </location>
</feature>
<feature type="region of interest" description="Disordered" evidence="1">
    <location>
        <begin position="188"/>
        <end position="211"/>
    </location>
</feature>
<feature type="region of interest" description="Disordered" evidence="1">
    <location>
        <begin position="224"/>
        <end position="260"/>
    </location>
</feature>
<protein>
    <submittedName>
        <fullName evidence="2">Uncharacterized protein</fullName>
    </submittedName>
</protein>
<evidence type="ECO:0000313" key="3">
    <source>
        <dbReference type="Proteomes" id="UP001341840"/>
    </source>
</evidence>
<dbReference type="Proteomes" id="UP001341840">
    <property type="component" value="Unassembled WGS sequence"/>
</dbReference>
<feature type="compositionally biased region" description="Low complexity" evidence="1">
    <location>
        <begin position="196"/>
        <end position="206"/>
    </location>
</feature>
<comment type="caution">
    <text evidence="2">The sequence shown here is derived from an EMBL/GenBank/DDBJ whole genome shotgun (WGS) entry which is preliminary data.</text>
</comment>
<gene>
    <name evidence="2" type="ORF">PIB30_053390</name>
</gene>
<name>A0ABU6TJD2_9FABA</name>
<organism evidence="2 3">
    <name type="scientific">Stylosanthes scabra</name>
    <dbReference type="NCBI Taxonomy" id="79078"/>
    <lineage>
        <taxon>Eukaryota</taxon>
        <taxon>Viridiplantae</taxon>
        <taxon>Streptophyta</taxon>
        <taxon>Embryophyta</taxon>
        <taxon>Tracheophyta</taxon>
        <taxon>Spermatophyta</taxon>
        <taxon>Magnoliopsida</taxon>
        <taxon>eudicotyledons</taxon>
        <taxon>Gunneridae</taxon>
        <taxon>Pentapetalae</taxon>
        <taxon>rosids</taxon>
        <taxon>fabids</taxon>
        <taxon>Fabales</taxon>
        <taxon>Fabaceae</taxon>
        <taxon>Papilionoideae</taxon>
        <taxon>50 kb inversion clade</taxon>
        <taxon>dalbergioids sensu lato</taxon>
        <taxon>Dalbergieae</taxon>
        <taxon>Pterocarpus clade</taxon>
        <taxon>Stylosanthes</taxon>
    </lineage>
</organism>
<reference evidence="2 3" key="1">
    <citation type="journal article" date="2023" name="Plants (Basel)">
        <title>Bridging the Gap: Combining Genomics and Transcriptomics Approaches to Understand Stylosanthes scabra, an Orphan Legume from the Brazilian Caatinga.</title>
        <authorList>
            <person name="Ferreira-Neto J.R.C."/>
            <person name="da Silva M.D."/>
            <person name="Binneck E."/>
            <person name="de Melo N.F."/>
            <person name="da Silva R.H."/>
            <person name="de Melo A.L.T.M."/>
            <person name="Pandolfi V."/>
            <person name="Bustamante F.O."/>
            <person name="Brasileiro-Vidal A.C."/>
            <person name="Benko-Iseppon A.M."/>
        </authorList>
    </citation>
    <scope>NUCLEOTIDE SEQUENCE [LARGE SCALE GENOMIC DNA]</scope>
    <source>
        <tissue evidence="2">Leaves</tissue>
    </source>
</reference>
<sequence>MSFSVARFLMDSFEWEYIHEWVTVHVNEWKFDVFVKEFGSEVYSRQCHPNEAEMAYMGTGGRETETESIIEETPHEKQNLPAMEANNGGEDSNNLNVISVPRIETTPKEINEAIDEVSTGAKEPMQREAMEMERREDEGGNPMNEEMERVMGLDADVDLDTVNNLGLKEVVVYTNGLEVSPVRISHNVRLGNNNGSDPTPSDSDSCPYPPGFGPCSSEVHVHSSVRVRSERQKLQQKGREGCRSEEEGEQQNLDQSLQEGIVGDTLTEAIKTKHVCEIGGFRFKGDDNNTILETIGGAEKREAEPKRVNSDQSKLSARSSDGYEIPLAFLVGKLKKPKKANVTKKWEDNTQLVSASVTTPKKQKVVKTGLNLKGRYLSTRILRSGPNSKLR</sequence>